<dbReference type="AlphaFoldDB" id="A0AAD5RFM3"/>
<feature type="region of interest" description="Disordered" evidence="1">
    <location>
        <begin position="775"/>
        <end position="840"/>
    </location>
</feature>
<sequence>MAGYGIPSSKPQTSSPLRPKQYDDWEDWESDSETNIGDGKTYQAKEGIVIALTPDTPSQLPGVAYSGTVTTTVASQARQSMQRIKRLKSKHRQKAQNARAGIKVVTDMSQLQQQRQRQVQPHYAQGKFVDAAALRALEGSPNSASVGNWNWLKRKASKKHARKPSTKSIKTPITGGTDLSPNPAPIMIGISIPSEQVSDRENTPQTATAETPIDIARYLPPTGANTGNGNTGPQKSVWSPDTPSTAFESPGRSSSIYSQATNFGPLRVPDASVPPVPMVPENFRGQQSMPADQTKSPDAETPYTPFEEDTLSSWSASTTKSPAVAATGKKGVYRSGWWDHVTSPFAPSPQSGEQSAVGQSYNPFKGFVSVATTQSQQAQSAGTKDGPNANERWSGKGNKKVVPAPLTSPVHIMPIVPSIHTVSPIFPPNEEGKNIAQQQPKAINMNIGITVASSSPAPTTRSVSPASTASRPAAVASSSSSMSNNPFAQQAGAGSQQPQTQSEKARILEQENAASEAHFHEHPPPYSYIPPTHQVATAKYAGTPPPALNLNPQALPSPGIVSPAMTGTMTSQGAIGLQDVMLTPPPPGMVVAGDVGNVPDLPNRPPGSFVPGDHFQDARGGTNKVERQRRRHEREDAAARKAGGFWRGRGCIPDGGCYGRSGREGRKKRRIMCLLIIAVLILIITLAISLPLTLITRSSEAEVEVDSIWLNLTDFPPMPTGILTIAGPDKDTEASSCVNPPTMWSCYLPKEDEAKAEPFGRDQPKIIFQVQFDNSSTEEWDTPNGEPPTTTPGGAAVEAGDGLDDTLDKANQTGNADGSDDSDDDTDETTPEDILDGGLSGITDKVKKRFSRLLARTLLGDQATRVQKRADSLFTPSPEPPTFQEMWFLGNTTDGIVDDNKAGEPTPFYITILSSVDEIIGPNVLAKRQDSDDENGNPLSDGDLSSIGGGIDSSQNQTGDDDGSGLDTGVTVNLTAILPPPELNADGTGSKARMLPKPVQQPIRLYDRGLTTEHYGFYTYFNRTIYLQSTETVPDTNRQLVEVDEEGGSLESEAEKLVTFTETRFFVKIWTRKENETELVDTEGLQADGRAVYESEALTTTPGTFPYPVTFGTDTHGGNRTRKLAWFYRVDDDQHINRTDPKLILNDIGFGGTWINPRGSDNSSELLGGFDGGTGGCKCVWKNFRAANN</sequence>
<feature type="compositionally biased region" description="Low complexity" evidence="1">
    <location>
        <begin position="791"/>
        <end position="800"/>
    </location>
</feature>
<accession>A0AAD5RFM3</accession>
<gene>
    <name evidence="3" type="ORF">MKZ38_000229</name>
</gene>
<feature type="transmembrane region" description="Helical" evidence="2">
    <location>
        <begin position="671"/>
        <end position="692"/>
    </location>
</feature>
<feature type="region of interest" description="Disordered" evidence="1">
    <location>
        <begin position="927"/>
        <end position="969"/>
    </location>
</feature>
<dbReference type="EMBL" id="JAKWBI020001066">
    <property type="protein sequence ID" value="KAJ2891534.1"/>
    <property type="molecule type" value="Genomic_DNA"/>
</dbReference>
<comment type="caution">
    <text evidence="3">The sequence shown here is derived from an EMBL/GenBank/DDBJ whole genome shotgun (WGS) entry which is preliminary data.</text>
</comment>
<feature type="compositionally biased region" description="Polar residues" evidence="1">
    <location>
        <begin position="284"/>
        <end position="296"/>
    </location>
</feature>
<feature type="region of interest" description="Disordered" evidence="1">
    <location>
        <begin position="1"/>
        <end position="39"/>
    </location>
</feature>
<protein>
    <recommendedName>
        <fullName evidence="5">Glycoprotease family protein</fullName>
    </recommendedName>
</protein>
<evidence type="ECO:0000313" key="3">
    <source>
        <dbReference type="EMBL" id="KAJ2891534.1"/>
    </source>
</evidence>
<keyword evidence="4" id="KW-1185">Reference proteome</keyword>
<name>A0AAD5RFM3_9PEZI</name>
<feature type="region of interest" description="Disordered" evidence="1">
    <location>
        <begin position="453"/>
        <end position="508"/>
    </location>
</feature>
<feature type="compositionally biased region" description="Low complexity" evidence="1">
    <location>
        <begin position="488"/>
        <end position="502"/>
    </location>
</feature>
<evidence type="ECO:0008006" key="5">
    <source>
        <dbReference type="Google" id="ProtNLM"/>
    </source>
</evidence>
<keyword evidence="2" id="KW-0472">Membrane</keyword>
<proteinExistence type="predicted"/>
<reference evidence="3" key="1">
    <citation type="submission" date="2022-07" db="EMBL/GenBank/DDBJ databases">
        <title>Draft genome sequence of Zalerion maritima ATCC 34329, a (micro)plastics degrading marine fungus.</title>
        <authorList>
            <person name="Paco A."/>
            <person name="Goncalves M.F.M."/>
            <person name="Rocha-Santos T.A.P."/>
            <person name="Alves A."/>
        </authorList>
    </citation>
    <scope>NUCLEOTIDE SEQUENCE</scope>
    <source>
        <strain evidence="3">ATCC 34329</strain>
    </source>
</reference>
<keyword evidence="2" id="KW-1133">Transmembrane helix</keyword>
<feature type="compositionally biased region" description="Polar residues" evidence="1">
    <location>
        <begin position="234"/>
        <end position="262"/>
    </location>
</feature>
<feature type="region of interest" description="Disordered" evidence="1">
    <location>
        <begin position="217"/>
        <end position="317"/>
    </location>
</feature>
<feature type="compositionally biased region" description="Low complexity" evidence="1">
    <location>
        <begin position="372"/>
        <end position="381"/>
    </location>
</feature>
<evidence type="ECO:0000256" key="2">
    <source>
        <dbReference type="SAM" id="Phobius"/>
    </source>
</evidence>
<evidence type="ECO:0000313" key="4">
    <source>
        <dbReference type="Proteomes" id="UP001201980"/>
    </source>
</evidence>
<feature type="compositionally biased region" description="Basic residues" evidence="1">
    <location>
        <begin position="155"/>
        <end position="165"/>
    </location>
</feature>
<feature type="compositionally biased region" description="Acidic residues" evidence="1">
    <location>
        <begin position="818"/>
        <end position="835"/>
    </location>
</feature>
<feature type="compositionally biased region" description="Low complexity" evidence="1">
    <location>
        <begin position="453"/>
        <end position="481"/>
    </location>
</feature>
<feature type="compositionally biased region" description="Low complexity" evidence="1">
    <location>
        <begin position="220"/>
        <end position="233"/>
    </location>
</feature>
<feature type="region of interest" description="Disordered" evidence="1">
    <location>
        <begin position="372"/>
        <end position="402"/>
    </location>
</feature>
<feature type="region of interest" description="Disordered" evidence="1">
    <location>
        <begin position="155"/>
        <end position="183"/>
    </location>
</feature>
<evidence type="ECO:0000256" key="1">
    <source>
        <dbReference type="SAM" id="MobiDB-lite"/>
    </source>
</evidence>
<feature type="region of interest" description="Disordered" evidence="1">
    <location>
        <begin position="609"/>
        <end position="640"/>
    </location>
</feature>
<keyword evidence="2" id="KW-0812">Transmembrane</keyword>
<dbReference type="Proteomes" id="UP001201980">
    <property type="component" value="Unassembled WGS sequence"/>
</dbReference>
<organism evidence="3 4">
    <name type="scientific">Zalerion maritima</name>
    <dbReference type="NCBI Taxonomy" id="339359"/>
    <lineage>
        <taxon>Eukaryota</taxon>
        <taxon>Fungi</taxon>
        <taxon>Dikarya</taxon>
        <taxon>Ascomycota</taxon>
        <taxon>Pezizomycotina</taxon>
        <taxon>Sordariomycetes</taxon>
        <taxon>Lulworthiomycetidae</taxon>
        <taxon>Lulworthiales</taxon>
        <taxon>Lulworthiaceae</taxon>
        <taxon>Zalerion</taxon>
    </lineage>
</organism>